<dbReference type="Gene3D" id="1.10.150.670">
    <property type="entry name" value="Crossover junction endonuclease EME1, DNA-binding domain"/>
    <property type="match status" value="1"/>
</dbReference>
<keyword evidence="12 13" id="KW-0539">Nucleus</keyword>
<keyword evidence="10 13" id="KW-0233">DNA recombination</keyword>
<feature type="region of interest" description="Disordered" evidence="14">
    <location>
        <begin position="260"/>
        <end position="337"/>
    </location>
</feature>
<dbReference type="CDD" id="cd20074">
    <property type="entry name" value="XPF_nuclease_Mus81"/>
    <property type="match status" value="1"/>
</dbReference>
<feature type="compositionally biased region" description="Acidic residues" evidence="14">
    <location>
        <begin position="281"/>
        <end position="291"/>
    </location>
</feature>
<dbReference type="InterPro" id="IPR033309">
    <property type="entry name" value="Mus81"/>
</dbReference>
<keyword evidence="6 13" id="KW-0255">Endonuclease</keyword>
<comment type="similarity">
    <text evidence="3 13">Belongs to the XPF family.</text>
</comment>
<dbReference type="InterPro" id="IPR047416">
    <property type="entry name" value="XPF_nuclease_Mus81"/>
</dbReference>
<evidence type="ECO:0000313" key="16">
    <source>
        <dbReference type="EMBL" id="JAI61299.1"/>
    </source>
</evidence>
<evidence type="ECO:0000256" key="14">
    <source>
        <dbReference type="SAM" id="MobiDB-lite"/>
    </source>
</evidence>
<dbReference type="EC" id="3.1.22.-" evidence="13"/>
<dbReference type="InterPro" id="IPR011335">
    <property type="entry name" value="Restrct_endonuc-II-like"/>
</dbReference>
<dbReference type="CDD" id="cd21036">
    <property type="entry name" value="WH_MUS81"/>
    <property type="match status" value="1"/>
</dbReference>
<evidence type="ECO:0000256" key="9">
    <source>
        <dbReference type="ARBA" id="ARBA00022842"/>
    </source>
</evidence>
<dbReference type="InterPro" id="IPR010996">
    <property type="entry name" value="HHH_MUS81"/>
</dbReference>
<evidence type="ECO:0000256" key="3">
    <source>
        <dbReference type="ARBA" id="ARBA00010015"/>
    </source>
</evidence>
<dbReference type="SMART" id="SM00891">
    <property type="entry name" value="ERCC4"/>
    <property type="match status" value="1"/>
</dbReference>
<dbReference type="InterPro" id="IPR036388">
    <property type="entry name" value="WH-like_DNA-bd_sf"/>
</dbReference>
<dbReference type="FunFam" id="1.10.150.110:FF:000001">
    <property type="entry name" value="Putative Crossover junction endonuclease MUS81"/>
    <property type="match status" value="1"/>
</dbReference>
<dbReference type="GO" id="GO:0031573">
    <property type="term" value="P:mitotic intra-S DNA damage checkpoint signaling"/>
    <property type="evidence" value="ECO:0007669"/>
    <property type="project" value="TreeGrafter"/>
</dbReference>
<comment type="subunit">
    <text evidence="13">Interacts with EME1.</text>
</comment>
<feature type="domain" description="ERCC4" evidence="15">
    <location>
        <begin position="507"/>
        <end position="622"/>
    </location>
</feature>
<dbReference type="SUPFAM" id="SSF47802">
    <property type="entry name" value="DNA polymerase beta, N-terminal domain-like"/>
    <property type="match status" value="1"/>
</dbReference>
<dbReference type="InterPro" id="IPR042530">
    <property type="entry name" value="EME1/EME2_C"/>
</dbReference>
<reference evidence="16" key="1">
    <citation type="submission" date="2015-09" db="EMBL/GenBank/DDBJ databases">
        <title>Scylla olivacea transcriptome.</title>
        <authorList>
            <person name="Ikhwanuddin M."/>
        </authorList>
    </citation>
    <scope>NUCLEOTIDE SEQUENCE</scope>
</reference>
<sequence length="799" mass="88818">MNVEKKQRRTKRIVEHANPLFDCWLLEWQQEAEKRSSNMKYNFQKARKSLSLYPLPLYTGQDCKLLAHFGNKICQMLDRRLAQHEEEFGATDWAQVHKIKETPRKRHRKKANSPTIGAIPTSQSSVKPGNEETQRKKRGRTKNCYIPVVRSAAYAMLMTLHQACFLPHYQGFMKKEELVTAAQPLCDVSLSKPDHKGSYYTGWSSMKTLVKKGLILRQSHPPRFSITEEGKSLALKLERAEKSIDPMECVDPPAAASMDIKETEERSSIHSIPIHTLSSSSDDDDSDDGMEEANSSLSCSMPSLTQSPQSNSKQKGVEDKDACGPRGHSVIKSLSSPSDGTRFSYVTILGTETPVKDRAAVTVEEDGFLGFLIKCIASDLQESDLHYRMDHTRTAPAGFIYAYLSNECAPDQCMGLNKVAAQPHVSPSATTYRQAITKPQKYGLSQHSSGSEATAATSLKARTAQPHTENKEKALPCISCVPVSSVVATPTSLNMPFTLLPGKFEVILCIDNAETSGKSSGVQPSNKDIILSELKRNGVKYSIRKLHVGDYLWVCQENQASLVTDLGVSKKEARELVLPVVVERKRMDDLAASIKDGRFREQKFRLRQCGLSHPIYLVEEHHGSVAAGLSLPEMTCLQAVVNTQVINEFTVKVVKGQRESAAYLTIMTRYLQSKYQNQSVRSAQLQDINVSQNDISSEIETCLLPFTEFNTASMKNQQLTVREMFAKHLLQLHGISADKARAVVDKYETPNQLLTAYEEEGSTGAKKLLAGLKWGKTNRCLGPVLSANIASLYTSNVLH</sequence>
<dbReference type="GO" id="GO:0048476">
    <property type="term" value="C:Holliday junction resolvase complex"/>
    <property type="evidence" value="ECO:0007669"/>
    <property type="project" value="UniProtKB-UniRule"/>
</dbReference>
<dbReference type="InterPro" id="IPR006166">
    <property type="entry name" value="ERCC4_domain"/>
</dbReference>
<keyword evidence="4 13" id="KW-0540">Nuclease</keyword>
<accession>A0A0P4WAQ5</accession>
<dbReference type="Pfam" id="PF21292">
    <property type="entry name" value="EME1-MUS81_C"/>
    <property type="match status" value="1"/>
</dbReference>
<evidence type="ECO:0000256" key="12">
    <source>
        <dbReference type="ARBA" id="ARBA00023242"/>
    </source>
</evidence>
<evidence type="ECO:0000256" key="6">
    <source>
        <dbReference type="ARBA" id="ARBA00022759"/>
    </source>
</evidence>
<evidence type="ECO:0000256" key="13">
    <source>
        <dbReference type="RuleBase" id="RU369042"/>
    </source>
</evidence>
<dbReference type="GO" id="GO:0031297">
    <property type="term" value="P:replication fork processing"/>
    <property type="evidence" value="ECO:0007669"/>
    <property type="project" value="UniProtKB-ARBA"/>
</dbReference>
<dbReference type="Pfam" id="PF02732">
    <property type="entry name" value="ERCC4"/>
    <property type="match status" value="1"/>
</dbReference>
<dbReference type="PANTHER" id="PTHR13451">
    <property type="entry name" value="CLASS II CROSSOVER JUNCTION ENDONUCLEASE MUS81"/>
    <property type="match status" value="1"/>
</dbReference>
<dbReference type="Gene3D" id="1.10.10.10">
    <property type="entry name" value="Winged helix-like DNA-binding domain superfamily/Winged helix DNA-binding domain"/>
    <property type="match status" value="1"/>
</dbReference>
<dbReference type="GO" id="GO:0005634">
    <property type="term" value="C:nucleus"/>
    <property type="evidence" value="ECO:0007669"/>
    <property type="project" value="UniProtKB-SubCell"/>
</dbReference>
<dbReference type="FunFam" id="3.40.50.10130:FF:000003">
    <property type="entry name" value="Crossover junction endonuclease MUS81"/>
    <property type="match status" value="1"/>
</dbReference>
<feature type="region of interest" description="Disordered" evidence="14">
    <location>
        <begin position="101"/>
        <end position="138"/>
    </location>
</feature>
<evidence type="ECO:0000256" key="5">
    <source>
        <dbReference type="ARBA" id="ARBA00022723"/>
    </source>
</evidence>
<dbReference type="FunFam" id="1.10.10.10:FF:000307">
    <property type="entry name" value="Crossover junction endonuclease MUS81"/>
    <property type="match status" value="1"/>
</dbReference>
<proteinExistence type="inferred from homology"/>
<dbReference type="AlphaFoldDB" id="A0A0P4WAQ5"/>
<dbReference type="GO" id="GO:0000727">
    <property type="term" value="P:double-strand break repair via break-induced replication"/>
    <property type="evidence" value="ECO:0007669"/>
    <property type="project" value="UniProtKB-UniRule"/>
</dbReference>
<dbReference type="GO" id="GO:0048257">
    <property type="term" value="F:3'-flap endonuclease activity"/>
    <property type="evidence" value="ECO:0007669"/>
    <property type="project" value="TreeGrafter"/>
</dbReference>
<dbReference type="GO" id="GO:0008821">
    <property type="term" value="F:crossover junction DNA endonuclease activity"/>
    <property type="evidence" value="ECO:0007669"/>
    <property type="project" value="UniProtKB-UniRule"/>
</dbReference>
<dbReference type="Pfam" id="PF14716">
    <property type="entry name" value="HHH_8"/>
    <property type="match status" value="1"/>
</dbReference>
<evidence type="ECO:0000256" key="4">
    <source>
        <dbReference type="ARBA" id="ARBA00022722"/>
    </source>
</evidence>
<dbReference type="InterPro" id="IPR027421">
    <property type="entry name" value="DNA_pol_lamdba_lyase_dom_sf"/>
</dbReference>
<keyword evidence="11 13" id="KW-0234">DNA repair</keyword>
<keyword evidence="8 13" id="KW-0378">Hydrolase</keyword>
<dbReference type="Gene3D" id="3.40.50.10130">
    <property type="match status" value="1"/>
</dbReference>
<feature type="compositionally biased region" description="Polar residues" evidence="14">
    <location>
        <begin position="112"/>
        <end position="127"/>
    </location>
</feature>
<keyword evidence="7 13" id="KW-0227">DNA damage</keyword>
<evidence type="ECO:0000256" key="2">
    <source>
        <dbReference type="ARBA" id="ARBA00004123"/>
    </source>
</evidence>
<dbReference type="GO" id="GO:0046872">
    <property type="term" value="F:metal ion binding"/>
    <property type="evidence" value="ECO:0007669"/>
    <property type="project" value="UniProtKB-UniRule"/>
</dbReference>
<evidence type="ECO:0000256" key="1">
    <source>
        <dbReference type="ARBA" id="ARBA00001946"/>
    </source>
</evidence>
<dbReference type="GO" id="GO:0006308">
    <property type="term" value="P:DNA catabolic process"/>
    <property type="evidence" value="ECO:0007669"/>
    <property type="project" value="UniProtKB-UniRule"/>
</dbReference>
<dbReference type="GO" id="GO:0003677">
    <property type="term" value="F:DNA binding"/>
    <property type="evidence" value="ECO:0007669"/>
    <property type="project" value="UniProtKB-UniRule"/>
</dbReference>
<evidence type="ECO:0000256" key="8">
    <source>
        <dbReference type="ARBA" id="ARBA00022801"/>
    </source>
</evidence>
<organism evidence="16">
    <name type="scientific">Scylla olivacea</name>
    <name type="common">Orange mud crab</name>
    <name type="synonym">Cancer olivacea</name>
    <dbReference type="NCBI Taxonomy" id="85551"/>
    <lineage>
        <taxon>Eukaryota</taxon>
        <taxon>Metazoa</taxon>
        <taxon>Ecdysozoa</taxon>
        <taxon>Arthropoda</taxon>
        <taxon>Crustacea</taxon>
        <taxon>Multicrustacea</taxon>
        <taxon>Malacostraca</taxon>
        <taxon>Eumalacostraca</taxon>
        <taxon>Eucarida</taxon>
        <taxon>Decapoda</taxon>
        <taxon>Pleocyemata</taxon>
        <taxon>Brachyura</taxon>
        <taxon>Eubrachyura</taxon>
        <taxon>Portunoidea</taxon>
        <taxon>Portunidae</taxon>
        <taxon>Portuninae</taxon>
        <taxon>Scylla</taxon>
    </lineage>
</organism>
<feature type="compositionally biased region" description="Polar residues" evidence="14">
    <location>
        <begin position="293"/>
        <end position="314"/>
    </location>
</feature>
<dbReference type="EMBL" id="GDRN01085738">
    <property type="protein sequence ID" value="JAI61299.1"/>
    <property type="molecule type" value="Transcribed_RNA"/>
</dbReference>
<dbReference type="Pfam" id="PF21136">
    <property type="entry name" value="WHD_MUS81"/>
    <property type="match status" value="1"/>
</dbReference>
<evidence type="ECO:0000256" key="10">
    <source>
        <dbReference type="ARBA" id="ARBA00023172"/>
    </source>
</evidence>
<feature type="compositionally biased region" description="Polar residues" evidence="14">
    <location>
        <begin position="443"/>
        <end position="457"/>
    </location>
</feature>
<name>A0A0P4WAQ5_SCYOL</name>
<comment type="function">
    <text evidence="13">Interacts with EME1 to form a DNA structure-specific endonuclease with substrate preference for branched DNA structures with a 5'-end at the branch nick. Typical substrates include 3'-flap structures, D-loops, replication forks and nicked Holliday junctions. May be required in mitosis for the processing of stalled or collapsed replication fork intermediates. May be required in meiosis for the repair of meiosis-specific double strand breaks subsequent to single-end invasion (SEI).</text>
</comment>
<dbReference type="PANTHER" id="PTHR13451:SF0">
    <property type="entry name" value="CROSSOVER JUNCTION ENDONUCLEASE MUS81"/>
    <property type="match status" value="1"/>
</dbReference>
<comment type="cofactor">
    <cofactor evidence="1 13">
        <name>Mg(2+)</name>
        <dbReference type="ChEBI" id="CHEBI:18420"/>
    </cofactor>
</comment>
<dbReference type="InterPro" id="IPR047417">
    <property type="entry name" value="WHD_MUS81"/>
</dbReference>
<feature type="region of interest" description="Disordered" evidence="14">
    <location>
        <begin position="441"/>
        <end position="468"/>
    </location>
</feature>
<evidence type="ECO:0000256" key="11">
    <source>
        <dbReference type="ARBA" id="ARBA00023204"/>
    </source>
</evidence>
<dbReference type="Gene3D" id="1.10.150.110">
    <property type="entry name" value="DNA polymerase beta, N-terminal domain-like"/>
    <property type="match status" value="1"/>
</dbReference>
<keyword evidence="5 13" id="KW-0479">Metal-binding</keyword>
<keyword evidence="9 13" id="KW-0460">Magnesium</keyword>
<comment type="subcellular location">
    <subcellularLocation>
        <location evidence="2 13">Nucleus</location>
    </subcellularLocation>
</comment>
<evidence type="ECO:0000259" key="15">
    <source>
        <dbReference type="SMART" id="SM00891"/>
    </source>
</evidence>
<evidence type="ECO:0000256" key="7">
    <source>
        <dbReference type="ARBA" id="ARBA00022763"/>
    </source>
</evidence>
<dbReference type="SUPFAM" id="SSF52980">
    <property type="entry name" value="Restriction endonuclease-like"/>
    <property type="match status" value="1"/>
</dbReference>
<dbReference type="GO" id="GO:0000712">
    <property type="term" value="P:resolution of meiotic recombination intermediates"/>
    <property type="evidence" value="ECO:0007669"/>
    <property type="project" value="TreeGrafter"/>
</dbReference>
<protein>
    <recommendedName>
        <fullName evidence="13">Crossover junction endonuclease MUS81</fullName>
        <ecNumber evidence="13">3.1.22.-</ecNumber>
    </recommendedName>
</protein>